<dbReference type="EMBL" id="JAZBJO010000045">
    <property type="protein sequence ID" value="MEE4598237.1"/>
    <property type="molecule type" value="Genomic_DNA"/>
</dbReference>
<evidence type="ECO:0008006" key="3">
    <source>
        <dbReference type="Google" id="ProtNLM"/>
    </source>
</evidence>
<reference evidence="1 2" key="1">
    <citation type="submission" date="2023-11" db="EMBL/GenBank/DDBJ databases">
        <title>30 novel species of actinomycetes from the DSMZ collection.</title>
        <authorList>
            <person name="Nouioui I."/>
        </authorList>
    </citation>
    <scope>NUCLEOTIDE SEQUENCE [LARGE SCALE GENOMIC DNA]</scope>
    <source>
        <strain evidence="1 2">DSM 41524</strain>
    </source>
</reference>
<evidence type="ECO:0000313" key="2">
    <source>
        <dbReference type="Proteomes" id="UP001354709"/>
    </source>
</evidence>
<organism evidence="1 2">
    <name type="scientific">Streptomyces asiaticus subsp. ignotus</name>
    <dbReference type="NCBI Taxonomy" id="3098222"/>
    <lineage>
        <taxon>Bacteria</taxon>
        <taxon>Bacillati</taxon>
        <taxon>Actinomycetota</taxon>
        <taxon>Actinomycetes</taxon>
        <taxon>Kitasatosporales</taxon>
        <taxon>Streptomycetaceae</taxon>
        <taxon>Streptomyces</taxon>
        <taxon>Streptomyces violaceusniger group</taxon>
    </lineage>
</organism>
<dbReference type="Proteomes" id="UP001354709">
    <property type="component" value="Unassembled WGS sequence"/>
</dbReference>
<sequence length="94" mass="10058">MTTFVVTLPGTFEESLTEDARSRLVEGLKPAEPDALSVDTESSTFTIRLEIEADDPKEAERNAQDIAARALLDAGYTIMTAPMGEPVTTGVEVG</sequence>
<evidence type="ECO:0000313" key="1">
    <source>
        <dbReference type="EMBL" id="MEE4598237.1"/>
    </source>
</evidence>
<comment type="caution">
    <text evidence="1">The sequence shown here is derived from an EMBL/GenBank/DDBJ whole genome shotgun (WGS) entry which is preliminary data.</text>
</comment>
<keyword evidence="2" id="KW-1185">Reference proteome</keyword>
<proteinExistence type="predicted"/>
<dbReference type="RefSeq" id="WP_330815452.1">
    <property type="nucleotide sequence ID" value="NZ_JAZBJO010000045.1"/>
</dbReference>
<accession>A0ABU7QA31</accession>
<gene>
    <name evidence="1" type="ORF">V2J94_41450</name>
</gene>
<name>A0ABU7QA31_9ACTN</name>
<protein>
    <recommendedName>
        <fullName evidence="3">Mucin</fullName>
    </recommendedName>
</protein>